<sequence>MKMEHHISQLLYRYQCVSVPGFGAFLTEIQSARLNESAASFYPPRKVVSFNFHLKNNDGLLANHISQAEKITYEDAVKNIESEVLNWKYQLQQSQTLQIKNIGQFSVNSENNLVFESFDSLNYLTDSFGLSTFVSPKIQREIYKQEVEALEEKAPILFTPEKRKNSYLKYAAVFVLGLGAAGFFGNNYYNEHQNTLTSEQLMVEKSVQQKVENKIQEATFFIESPLPAVKLTVKEEKMAYHIVAGAFRNEANAQKIYERLSKKGFKSRRIEQNNHGLHPVLYGSFSTYSEAQKEMSKIQKTENREAWLLIKEL</sequence>
<reference evidence="2 3" key="1">
    <citation type="submission" date="2018-11" db="EMBL/GenBank/DDBJ databases">
        <title>Flavobacterium sp. nov., YIM 102600 draft genome.</title>
        <authorList>
            <person name="Li G."/>
            <person name="Jiang Y."/>
        </authorList>
    </citation>
    <scope>NUCLEOTIDE SEQUENCE [LARGE SCALE GENOMIC DNA]</scope>
    <source>
        <strain evidence="2 3">YIM 102600</strain>
    </source>
</reference>
<dbReference type="EMBL" id="RQVR01000001">
    <property type="protein sequence ID" value="RRJ94101.1"/>
    <property type="molecule type" value="Genomic_DNA"/>
</dbReference>
<feature type="domain" description="SPOR" evidence="1">
    <location>
        <begin position="234"/>
        <end position="311"/>
    </location>
</feature>
<dbReference type="SUPFAM" id="SSF110997">
    <property type="entry name" value="Sporulation related repeat"/>
    <property type="match status" value="1"/>
</dbReference>
<dbReference type="Pfam" id="PF18175">
    <property type="entry name" value="HU-CCDC81_bac_2"/>
    <property type="match status" value="1"/>
</dbReference>
<comment type="caution">
    <text evidence="2">The sequence shown here is derived from an EMBL/GenBank/DDBJ whole genome shotgun (WGS) entry which is preliminary data.</text>
</comment>
<dbReference type="Pfam" id="PF18174">
    <property type="entry name" value="HU-CCDC81_bac_1"/>
    <property type="match status" value="1"/>
</dbReference>
<evidence type="ECO:0000313" key="3">
    <source>
        <dbReference type="Proteomes" id="UP000271937"/>
    </source>
</evidence>
<dbReference type="Pfam" id="PF05036">
    <property type="entry name" value="SPOR"/>
    <property type="match status" value="1"/>
</dbReference>
<dbReference type="PROSITE" id="PS51724">
    <property type="entry name" value="SPOR"/>
    <property type="match status" value="1"/>
</dbReference>
<evidence type="ECO:0000259" key="1">
    <source>
        <dbReference type="PROSITE" id="PS51724"/>
    </source>
</evidence>
<dbReference type="InterPro" id="IPR040495">
    <property type="entry name" value="HU-CCDC81_bac_1"/>
</dbReference>
<gene>
    <name evidence="2" type="ORF">EG849_01120</name>
</gene>
<dbReference type="Proteomes" id="UP000271937">
    <property type="component" value="Unassembled WGS sequence"/>
</dbReference>
<keyword evidence="3" id="KW-1185">Reference proteome</keyword>
<dbReference type="InterPro" id="IPR041268">
    <property type="entry name" value="HU-CCDC81_bac_2"/>
</dbReference>
<dbReference type="Gene3D" id="3.30.70.1070">
    <property type="entry name" value="Sporulation related repeat"/>
    <property type="match status" value="1"/>
</dbReference>
<dbReference type="InterPro" id="IPR007730">
    <property type="entry name" value="SPOR-like_dom"/>
</dbReference>
<dbReference type="AlphaFoldDB" id="A0A3P3WG10"/>
<organism evidence="2 3">
    <name type="scientific">Flavobacterium macacae</name>
    <dbReference type="NCBI Taxonomy" id="2488993"/>
    <lineage>
        <taxon>Bacteria</taxon>
        <taxon>Pseudomonadati</taxon>
        <taxon>Bacteroidota</taxon>
        <taxon>Flavobacteriia</taxon>
        <taxon>Flavobacteriales</taxon>
        <taxon>Flavobacteriaceae</taxon>
        <taxon>Flavobacterium</taxon>
    </lineage>
</organism>
<dbReference type="GO" id="GO:0042834">
    <property type="term" value="F:peptidoglycan binding"/>
    <property type="evidence" value="ECO:0007669"/>
    <property type="project" value="InterPro"/>
</dbReference>
<dbReference type="OrthoDB" id="653949at2"/>
<dbReference type="InterPro" id="IPR036680">
    <property type="entry name" value="SPOR-like_sf"/>
</dbReference>
<accession>A0A3P3WG10</accession>
<evidence type="ECO:0000313" key="2">
    <source>
        <dbReference type="EMBL" id="RRJ94101.1"/>
    </source>
</evidence>
<name>A0A3P3WG10_9FLAO</name>
<protein>
    <submittedName>
        <fullName evidence="2">SPOR domain-containing protein</fullName>
    </submittedName>
</protein>
<proteinExistence type="predicted"/>